<dbReference type="Proteomes" id="UP000281553">
    <property type="component" value="Unassembled WGS sequence"/>
</dbReference>
<reference evidence="1 2" key="1">
    <citation type="submission" date="2018-11" db="EMBL/GenBank/DDBJ databases">
        <authorList>
            <consortium name="Pathogen Informatics"/>
        </authorList>
    </citation>
    <scope>NUCLEOTIDE SEQUENCE [LARGE SCALE GENOMIC DNA]</scope>
</reference>
<protein>
    <submittedName>
        <fullName evidence="1">Uncharacterized protein</fullName>
    </submittedName>
</protein>
<dbReference type="AlphaFoldDB" id="A0A3P7NYW0"/>
<accession>A0A3P7NYW0</accession>
<dbReference type="EMBL" id="UYRU01056315">
    <property type="protein sequence ID" value="VDN13412.1"/>
    <property type="molecule type" value="Genomic_DNA"/>
</dbReference>
<sequence length="209" mass="22516">MWREYQVLNVPILSVCWGTISSPTEDKASATAAGAAAAVSDKSPTPTDNQSHGLCLFVYGWQTMESPGVSSGTTPVGPLKNFVVRLDLRTGQQQQVFSQRDGDFELRAMKMALQKTGSPGANKVGRWFSVASELADQAMSNVSCIRLMRVSHLGSDADQKEGSDHLFSPDPSPKAYVRESLILCTSPLSLKLFTIEGSEVDSVPISSTM</sequence>
<evidence type="ECO:0000313" key="2">
    <source>
        <dbReference type="Proteomes" id="UP000281553"/>
    </source>
</evidence>
<gene>
    <name evidence="1" type="ORF">DILT_LOCUS9243</name>
</gene>
<name>A0A3P7NYW0_DIBLA</name>
<evidence type="ECO:0000313" key="1">
    <source>
        <dbReference type="EMBL" id="VDN13412.1"/>
    </source>
</evidence>
<proteinExistence type="predicted"/>
<dbReference type="OrthoDB" id="1291858at2759"/>
<keyword evidence="2" id="KW-1185">Reference proteome</keyword>
<organism evidence="1 2">
    <name type="scientific">Dibothriocephalus latus</name>
    <name type="common">Fish tapeworm</name>
    <name type="synonym">Diphyllobothrium latum</name>
    <dbReference type="NCBI Taxonomy" id="60516"/>
    <lineage>
        <taxon>Eukaryota</taxon>
        <taxon>Metazoa</taxon>
        <taxon>Spiralia</taxon>
        <taxon>Lophotrochozoa</taxon>
        <taxon>Platyhelminthes</taxon>
        <taxon>Cestoda</taxon>
        <taxon>Eucestoda</taxon>
        <taxon>Diphyllobothriidea</taxon>
        <taxon>Diphyllobothriidae</taxon>
        <taxon>Dibothriocephalus</taxon>
    </lineage>
</organism>